<keyword evidence="4" id="KW-0694">RNA-binding</keyword>
<dbReference type="InterPro" id="IPR001737">
    <property type="entry name" value="KsgA/Erm"/>
</dbReference>
<dbReference type="Proteomes" id="UP000596427">
    <property type="component" value="Chromosome"/>
</dbReference>
<dbReference type="KEGG" id="xdi:EZH22_06445"/>
<dbReference type="CDD" id="cd02440">
    <property type="entry name" value="AdoMet_MTases"/>
    <property type="match status" value="1"/>
</dbReference>
<dbReference type="RefSeq" id="WP_203194901.1">
    <property type="nucleotide sequence ID" value="NZ_CP063362.1"/>
</dbReference>
<dbReference type="AlphaFoldDB" id="A0A974SK06"/>
<sequence>MLHSHDQRSPLRKQPLPKPNLKDEVRFLQSWFQNPLKTGAVAPSSPALAKMMASYIDPRQDGPVIELGPGTGPVTKALLQRGFAPERLFLIEYNPEFCALLRLRYPGVTVINGDAYKLGKTLEDRLPGKAVGTISSLPLFTMPESERHRMVNEAFDLSHPGAPFVQFTYAVVSPVPLVAGAIEGERSPRVWRNIPPARVWAYRRP</sequence>
<dbReference type="EMBL" id="CP063362">
    <property type="protein sequence ID" value="QRG07987.1"/>
    <property type="molecule type" value="Genomic_DNA"/>
</dbReference>
<dbReference type="SUPFAM" id="SSF53335">
    <property type="entry name" value="S-adenosyl-L-methionine-dependent methyltransferases"/>
    <property type="match status" value="1"/>
</dbReference>
<name>A0A974SK06_9HYPH</name>
<dbReference type="InterPro" id="IPR029063">
    <property type="entry name" value="SAM-dependent_MTases_sf"/>
</dbReference>
<evidence type="ECO:0000313" key="5">
    <source>
        <dbReference type="EMBL" id="QRG07987.1"/>
    </source>
</evidence>
<evidence type="ECO:0000313" key="6">
    <source>
        <dbReference type="Proteomes" id="UP000596427"/>
    </source>
</evidence>
<dbReference type="Gene3D" id="3.40.50.150">
    <property type="entry name" value="Vaccinia Virus protein VP39"/>
    <property type="match status" value="1"/>
</dbReference>
<reference evidence="5 6" key="1">
    <citation type="submission" date="2020-10" db="EMBL/GenBank/DDBJ databases">
        <title>Degradation of 1,4-Dioxane by Xanthobacter sp. YN2, via a Novel Group-2 Soluble Di-Iron Monooxygenase.</title>
        <authorList>
            <person name="Ma F."/>
            <person name="Wang Y."/>
            <person name="Yang J."/>
            <person name="Guo H."/>
            <person name="Su D."/>
            <person name="Yu L."/>
        </authorList>
    </citation>
    <scope>NUCLEOTIDE SEQUENCE [LARGE SCALE GENOMIC DNA]</scope>
    <source>
        <strain evidence="5 6">YN2</strain>
    </source>
</reference>
<keyword evidence="3" id="KW-0949">S-adenosyl-L-methionine</keyword>
<keyword evidence="1 5" id="KW-0489">Methyltransferase</keyword>
<dbReference type="GO" id="GO:0032259">
    <property type="term" value="P:methylation"/>
    <property type="evidence" value="ECO:0007669"/>
    <property type="project" value="UniProtKB-KW"/>
</dbReference>
<evidence type="ECO:0000256" key="1">
    <source>
        <dbReference type="ARBA" id="ARBA00022603"/>
    </source>
</evidence>
<dbReference type="GO" id="GO:0008168">
    <property type="term" value="F:methyltransferase activity"/>
    <property type="evidence" value="ECO:0007669"/>
    <property type="project" value="UniProtKB-KW"/>
</dbReference>
<gene>
    <name evidence="5" type="ORF">EZH22_06445</name>
</gene>
<accession>A0A974SK06</accession>
<evidence type="ECO:0000256" key="2">
    <source>
        <dbReference type="ARBA" id="ARBA00022679"/>
    </source>
</evidence>
<evidence type="ECO:0000256" key="3">
    <source>
        <dbReference type="ARBA" id="ARBA00022691"/>
    </source>
</evidence>
<organism evidence="5 6">
    <name type="scientific">Xanthobacter dioxanivorans</name>
    <dbReference type="NCBI Taxonomy" id="2528964"/>
    <lineage>
        <taxon>Bacteria</taxon>
        <taxon>Pseudomonadati</taxon>
        <taxon>Pseudomonadota</taxon>
        <taxon>Alphaproteobacteria</taxon>
        <taxon>Hyphomicrobiales</taxon>
        <taxon>Xanthobacteraceae</taxon>
        <taxon>Xanthobacter</taxon>
    </lineage>
</organism>
<proteinExistence type="predicted"/>
<keyword evidence="2" id="KW-0808">Transferase</keyword>
<dbReference type="Pfam" id="PF00398">
    <property type="entry name" value="RrnaAD"/>
    <property type="match status" value="1"/>
</dbReference>
<dbReference type="GO" id="GO:0003723">
    <property type="term" value="F:RNA binding"/>
    <property type="evidence" value="ECO:0007669"/>
    <property type="project" value="UniProtKB-KW"/>
</dbReference>
<protein>
    <submittedName>
        <fullName evidence="5">Phospholipid methyltransferase</fullName>
    </submittedName>
</protein>
<keyword evidence="6" id="KW-1185">Reference proteome</keyword>
<evidence type="ECO:0000256" key="4">
    <source>
        <dbReference type="ARBA" id="ARBA00022884"/>
    </source>
</evidence>